<protein>
    <submittedName>
        <fullName evidence="2">Uncharacterized protein</fullName>
    </submittedName>
</protein>
<dbReference type="Proteomes" id="UP000541558">
    <property type="component" value="Unassembled WGS sequence"/>
</dbReference>
<organism evidence="2 3">
    <name type="scientific">Ephemerocybe angulata</name>
    <dbReference type="NCBI Taxonomy" id="980116"/>
    <lineage>
        <taxon>Eukaryota</taxon>
        <taxon>Fungi</taxon>
        <taxon>Dikarya</taxon>
        <taxon>Basidiomycota</taxon>
        <taxon>Agaricomycotina</taxon>
        <taxon>Agaricomycetes</taxon>
        <taxon>Agaricomycetidae</taxon>
        <taxon>Agaricales</taxon>
        <taxon>Agaricineae</taxon>
        <taxon>Psathyrellaceae</taxon>
        <taxon>Ephemerocybe</taxon>
    </lineage>
</organism>
<evidence type="ECO:0000256" key="1">
    <source>
        <dbReference type="SAM" id="MobiDB-lite"/>
    </source>
</evidence>
<gene>
    <name evidence="2" type="ORF">D9611_005932</name>
</gene>
<proteinExistence type="predicted"/>
<feature type="compositionally biased region" description="Basic and acidic residues" evidence="1">
    <location>
        <begin position="178"/>
        <end position="192"/>
    </location>
</feature>
<dbReference type="OrthoDB" id="6105938at2759"/>
<evidence type="ECO:0000313" key="2">
    <source>
        <dbReference type="EMBL" id="KAF5341046.1"/>
    </source>
</evidence>
<accession>A0A8H5CFY8</accession>
<dbReference type="EMBL" id="JAACJK010000002">
    <property type="protein sequence ID" value="KAF5341046.1"/>
    <property type="molecule type" value="Genomic_DNA"/>
</dbReference>
<feature type="region of interest" description="Disordered" evidence="1">
    <location>
        <begin position="178"/>
        <end position="225"/>
    </location>
</feature>
<evidence type="ECO:0000313" key="3">
    <source>
        <dbReference type="Proteomes" id="UP000541558"/>
    </source>
</evidence>
<comment type="caution">
    <text evidence="2">The sequence shown here is derived from an EMBL/GenBank/DDBJ whole genome shotgun (WGS) entry which is preliminary data.</text>
</comment>
<reference evidence="2 3" key="1">
    <citation type="journal article" date="2020" name="ISME J.">
        <title>Uncovering the hidden diversity of litter-decomposition mechanisms in mushroom-forming fungi.</title>
        <authorList>
            <person name="Floudas D."/>
            <person name="Bentzer J."/>
            <person name="Ahren D."/>
            <person name="Johansson T."/>
            <person name="Persson P."/>
            <person name="Tunlid A."/>
        </authorList>
    </citation>
    <scope>NUCLEOTIDE SEQUENCE [LARGE SCALE GENOMIC DNA]</scope>
    <source>
        <strain evidence="2 3">CBS 175.51</strain>
    </source>
</reference>
<sequence length="236" mass="26651">MVPPFDGPIAAFFSTEHPDFPYNPRNSASFEFRRLCHHRKWKGEKYAAERTEAYEAFQDALAQQFNARYGTDADRVEPWQNLCRTLGLPIPEELKEAREAVFNTHVNLVDLTEAGGGRTFTLFETEQELSSYTLETGKIMSSRSASIGGVLKALLRHILHPPRKALARDQFGQYIREENVEKPQNGAKEEGKKKKKKRSRNKRKKAKKANLQSGGGGTETGEPSEVELLFGQLQIA</sequence>
<name>A0A8H5CFY8_9AGAR</name>
<dbReference type="AlphaFoldDB" id="A0A8H5CFY8"/>
<dbReference type="PANTHER" id="PTHR38846">
    <property type="entry name" value="C3H1-TYPE DOMAIN-CONTAINING PROTEIN"/>
    <property type="match status" value="1"/>
</dbReference>
<dbReference type="PANTHER" id="PTHR38846:SF1">
    <property type="entry name" value="C3H1-TYPE DOMAIN-CONTAINING PROTEIN"/>
    <property type="match status" value="1"/>
</dbReference>
<keyword evidence="3" id="KW-1185">Reference proteome</keyword>
<feature type="compositionally biased region" description="Basic residues" evidence="1">
    <location>
        <begin position="193"/>
        <end position="208"/>
    </location>
</feature>